<protein>
    <submittedName>
        <fullName evidence="3">KR domain protein</fullName>
    </submittedName>
</protein>
<gene>
    <name evidence="3" type="ORF">US86_C0001G0186</name>
</gene>
<name>A0A0G0M0U1_9BACT</name>
<dbReference type="Gene3D" id="3.40.50.720">
    <property type="entry name" value="NAD(P)-binding Rossmann-like Domain"/>
    <property type="match status" value="1"/>
</dbReference>
<comment type="similarity">
    <text evidence="1">Belongs to the short-chain dehydrogenases/reductases (SDR) family.</text>
</comment>
<reference evidence="3 4" key="1">
    <citation type="journal article" date="2015" name="Nature">
        <title>rRNA introns, odd ribosomes, and small enigmatic genomes across a large radiation of phyla.</title>
        <authorList>
            <person name="Brown C.T."/>
            <person name="Hug L.A."/>
            <person name="Thomas B.C."/>
            <person name="Sharon I."/>
            <person name="Castelle C.J."/>
            <person name="Singh A."/>
            <person name="Wilkins M.J."/>
            <person name="Williams K.H."/>
            <person name="Banfield J.F."/>
        </authorList>
    </citation>
    <scope>NUCLEOTIDE SEQUENCE [LARGE SCALE GENOMIC DNA]</scope>
</reference>
<dbReference type="InterPro" id="IPR002347">
    <property type="entry name" value="SDR_fam"/>
</dbReference>
<proteinExistence type="inferred from homology"/>
<dbReference type="InterPro" id="IPR036291">
    <property type="entry name" value="NAD(P)-bd_dom_sf"/>
</dbReference>
<dbReference type="PANTHER" id="PTHR44196:SF1">
    <property type="entry name" value="DEHYDROGENASE_REDUCTASE SDR FAMILY MEMBER 7B"/>
    <property type="match status" value="1"/>
</dbReference>
<evidence type="ECO:0000256" key="2">
    <source>
        <dbReference type="ARBA" id="ARBA00023002"/>
    </source>
</evidence>
<keyword evidence="2" id="KW-0560">Oxidoreductase</keyword>
<dbReference type="Proteomes" id="UP000034235">
    <property type="component" value="Unassembled WGS sequence"/>
</dbReference>
<evidence type="ECO:0000313" key="3">
    <source>
        <dbReference type="EMBL" id="KKQ67259.1"/>
    </source>
</evidence>
<dbReference type="AlphaFoldDB" id="A0A0G0M0U1"/>
<dbReference type="SUPFAM" id="SSF51735">
    <property type="entry name" value="NAD(P)-binding Rossmann-fold domains"/>
    <property type="match status" value="1"/>
</dbReference>
<accession>A0A0G0M0U1</accession>
<dbReference type="Pfam" id="PF00106">
    <property type="entry name" value="adh_short"/>
    <property type="match status" value="1"/>
</dbReference>
<dbReference type="EMBL" id="LBUP01000001">
    <property type="protein sequence ID" value="KKQ67259.1"/>
    <property type="molecule type" value="Genomic_DNA"/>
</dbReference>
<sequence>MKSKILITGVTSGIGRSLTIESLKRGYHVWGIARRGSILREIKKNTKKNKFDFTSTDLSQSDAWEKIIRQIKRKKFVPNIVVFNAAISEDDLKDGIDLNSTRDIFETNYFSVLDGIERLLPYVKKDTQFIGISSISALKGNAREGIGYSGSKSSLNLAFETLQQKYSKNYHFTIVAFGPVATGMNPYKKNQFLSISEKDAVSLINKAVDERKQRYEKPIFLFLFVKIVKLLPQNISNLMFSVIENLRKKLLEE</sequence>
<dbReference type="GO" id="GO:0016491">
    <property type="term" value="F:oxidoreductase activity"/>
    <property type="evidence" value="ECO:0007669"/>
    <property type="project" value="UniProtKB-KW"/>
</dbReference>
<dbReference type="PANTHER" id="PTHR44196">
    <property type="entry name" value="DEHYDROGENASE/REDUCTASE SDR FAMILY MEMBER 7B"/>
    <property type="match status" value="1"/>
</dbReference>
<evidence type="ECO:0000256" key="1">
    <source>
        <dbReference type="ARBA" id="ARBA00006484"/>
    </source>
</evidence>
<evidence type="ECO:0000313" key="4">
    <source>
        <dbReference type="Proteomes" id="UP000034235"/>
    </source>
</evidence>
<comment type="caution">
    <text evidence="3">The sequence shown here is derived from an EMBL/GenBank/DDBJ whole genome shotgun (WGS) entry which is preliminary data.</text>
</comment>
<organism evidence="3 4">
    <name type="scientific">Candidatus Daviesbacteria bacterium GW2011_GWA2_38_24</name>
    <dbReference type="NCBI Taxonomy" id="1618422"/>
    <lineage>
        <taxon>Bacteria</taxon>
        <taxon>Candidatus Daviesiibacteriota</taxon>
    </lineage>
</organism>
<dbReference type="GO" id="GO:0016020">
    <property type="term" value="C:membrane"/>
    <property type="evidence" value="ECO:0007669"/>
    <property type="project" value="TreeGrafter"/>
</dbReference>